<sequence length="1019" mass="110234">MNKKLLFSFVFLLALVFRVAAQDRTITGKVTSSEDGSALPGVSVGVKGSTKGTVTASDGSYKINASSSSTLVFSFVGFKKTEVPAGSKSIVNVSLVSEISDLEEVVVVGYGGGQARRTLTGSQASVKGSDIANIPVQTFDRALQGRAAGVQISGSNGVPGGQVQVRVRGVGSIKGGNDPLYVVDGVQLNTSSNSAFASTNPLSYLNPNDIENIEILKDAASAAIYGAAAANGVVLVTTKKGKAGKTNISLDYNTGYVEPTKYLDVLNTQEWIQLRREALFNQTGNEATARSGALTGVRLSGTLTDAEIAALPTYDWQKEAYQSGTTNNYNFSMNGGNEKTTFYLSGAYNQSDANVRNVDYKGGNFSAKINNKVSSRLNVDAAINLSSFIQRGTFGGPNGGSFLGSPSFSSPLILPMNRIYNDDGSYFGTPAEGGLAGILNQNVLMVSDLNKINSRTNQVISSLGLTFKIIEGLSFRPYASLDYRTINGYNFQDPRTADAFNVKGRISAQQFELINFLTNATFMYDKAIKTDHKISALAGVEYRQNTQENYQTTAEGIPTPQFTTQSSAANPISIFSSWTGFKKAGVFTRFSYDFKNKYFLGLTARYDGSSRFGAENQYGFFPGVSAGWDISGEDFLKNNPSISQLKLRASYGTLGNDQIGNFDSRGLYGGGANYNGLSGISPASLSNASLRWEKNTTTNFALDYGFFNSRVQGSIEYFVRTSSDLLLDQPVPQTSGFGTISNNLGGMQNKGLEFSIKTTNIDKGGFRWTTDFNITKIDNKITTLYDTLTTLPGRTVDEQIKIGHPLNSIYVAEYAGVNPATGRAMWYDNAGNIIYRIAGNVDSYSKIIGSQIPNLYGGFTNDFSYKGFDLNVLFTYEYGRTAYNNQSAFMFENGGRAFNTLRSVYESRWTTPGQITSTPRPFNNNTEVLGSSITTNLGSRVYEDASYIRLKTISLGYNIPKTALSKFGLASARVYLQAYNLYTWTKWSGFDAEWTNLGSGNSGIVPQPRVVTAGVRLGF</sequence>
<evidence type="ECO:0000256" key="8">
    <source>
        <dbReference type="SAM" id="SignalP"/>
    </source>
</evidence>
<keyword evidence="4 7" id="KW-0812">Transmembrane</keyword>
<reference evidence="10 11" key="1">
    <citation type="submission" date="2023-12" db="EMBL/GenBank/DDBJ databases">
        <title>Novel species of the genus Arcicella isolated from rivers.</title>
        <authorList>
            <person name="Lu H."/>
        </authorList>
    </citation>
    <scope>NUCLEOTIDE SEQUENCE [LARGE SCALE GENOMIC DNA]</scope>
    <source>
        <strain evidence="10 11">DC2W</strain>
    </source>
</reference>
<dbReference type="NCBIfam" id="TIGR04056">
    <property type="entry name" value="OMP_RagA_SusC"/>
    <property type="match status" value="1"/>
</dbReference>
<evidence type="ECO:0000256" key="3">
    <source>
        <dbReference type="ARBA" id="ARBA00022452"/>
    </source>
</evidence>
<feature type="domain" description="TonB-dependent receptor plug" evidence="9">
    <location>
        <begin position="117"/>
        <end position="233"/>
    </location>
</feature>
<feature type="chain" id="PRO_5047220169" evidence="8">
    <location>
        <begin position="22"/>
        <end position="1019"/>
    </location>
</feature>
<dbReference type="InterPro" id="IPR036942">
    <property type="entry name" value="Beta-barrel_TonB_sf"/>
</dbReference>
<comment type="caution">
    <text evidence="10">The sequence shown here is derived from an EMBL/GenBank/DDBJ whole genome shotgun (WGS) entry which is preliminary data.</text>
</comment>
<dbReference type="PROSITE" id="PS52016">
    <property type="entry name" value="TONB_DEPENDENT_REC_3"/>
    <property type="match status" value="1"/>
</dbReference>
<dbReference type="InterPro" id="IPR012910">
    <property type="entry name" value="Plug_dom"/>
</dbReference>
<comment type="subcellular location">
    <subcellularLocation>
        <location evidence="1 7">Cell outer membrane</location>
        <topology evidence="1 7">Multi-pass membrane protein</topology>
    </subcellularLocation>
</comment>
<dbReference type="SUPFAM" id="SSF56935">
    <property type="entry name" value="Porins"/>
    <property type="match status" value="1"/>
</dbReference>
<proteinExistence type="inferred from homology"/>
<evidence type="ECO:0000313" key="11">
    <source>
        <dbReference type="Proteomes" id="UP001303899"/>
    </source>
</evidence>
<dbReference type="InterPro" id="IPR039426">
    <property type="entry name" value="TonB-dep_rcpt-like"/>
</dbReference>
<protein>
    <submittedName>
        <fullName evidence="10">SusC/RagA family TonB-linked outer membrane protein</fullName>
    </submittedName>
</protein>
<gene>
    <name evidence="10" type="ORF">VB776_09365</name>
</gene>
<evidence type="ECO:0000256" key="2">
    <source>
        <dbReference type="ARBA" id="ARBA00022448"/>
    </source>
</evidence>
<keyword evidence="2 7" id="KW-0813">Transport</keyword>
<dbReference type="NCBIfam" id="TIGR04057">
    <property type="entry name" value="SusC_RagA_signa"/>
    <property type="match status" value="1"/>
</dbReference>
<dbReference type="Gene3D" id="2.60.40.1120">
    <property type="entry name" value="Carboxypeptidase-like, regulatory domain"/>
    <property type="match status" value="1"/>
</dbReference>
<keyword evidence="3 7" id="KW-1134">Transmembrane beta strand</keyword>
<keyword evidence="6 7" id="KW-0998">Cell outer membrane</keyword>
<evidence type="ECO:0000256" key="6">
    <source>
        <dbReference type="ARBA" id="ARBA00023237"/>
    </source>
</evidence>
<feature type="signal peptide" evidence="8">
    <location>
        <begin position="1"/>
        <end position="21"/>
    </location>
</feature>
<dbReference type="InterPro" id="IPR037066">
    <property type="entry name" value="Plug_dom_sf"/>
</dbReference>
<evidence type="ECO:0000256" key="7">
    <source>
        <dbReference type="PROSITE-ProRule" id="PRU01360"/>
    </source>
</evidence>
<comment type="similarity">
    <text evidence="7">Belongs to the TonB-dependent receptor family.</text>
</comment>
<keyword evidence="8" id="KW-0732">Signal</keyword>
<dbReference type="InterPro" id="IPR008969">
    <property type="entry name" value="CarboxyPept-like_regulatory"/>
</dbReference>
<dbReference type="Proteomes" id="UP001303899">
    <property type="component" value="Unassembled WGS sequence"/>
</dbReference>
<keyword evidence="11" id="KW-1185">Reference proteome</keyword>
<dbReference type="EMBL" id="JAYGIL010000009">
    <property type="protein sequence ID" value="MEA5403122.1"/>
    <property type="molecule type" value="Genomic_DNA"/>
</dbReference>
<evidence type="ECO:0000313" key="10">
    <source>
        <dbReference type="EMBL" id="MEA5403122.1"/>
    </source>
</evidence>
<dbReference type="SUPFAM" id="SSF49464">
    <property type="entry name" value="Carboxypeptidase regulatory domain-like"/>
    <property type="match status" value="1"/>
</dbReference>
<evidence type="ECO:0000259" key="9">
    <source>
        <dbReference type="Pfam" id="PF07715"/>
    </source>
</evidence>
<evidence type="ECO:0000256" key="5">
    <source>
        <dbReference type="ARBA" id="ARBA00023136"/>
    </source>
</evidence>
<organism evidence="10 11">
    <name type="scientific">Arcicella gelida</name>
    <dbReference type="NCBI Taxonomy" id="2984195"/>
    <lineage>
        <taxon>Bacteria</taxon>
        <taxon>Pseudomonadati</taxon>
        <taxon>Bacteroidota</taxon>
        <taxon>Cytophagia</taxon>
        <taxon>Cytophagales</taxon>
        <taxon>Flectobacillaceae</taxon>
        <taxon>Arcicella</taxon>
    </lineage>
</organism>
<dbReference type="Gene3D" id="2.40.170.20">
    <property type="entry name" value="TonB-dependent receptor, beta-barrel domain"/>
    <property type="match status" value="1"/>
</dbReference>
<name>A0ABU5S3Q3_9BACT</name>
<dbReference type="Pfam" id="PF13715">
    <property type="entry name" value="CarbopepD_reg_2"/>
    <property type="match status" value="1"/>
</dbReference>
<evidence type="ECO:0000256" key="4">
    <source>
        <dbReference type="ARBA" id="ARBA00022692"/>
    </source>
</evidence>
<evidence type="ECO:0000256" key="1">
    <source>
        <dbReference type="ARBA" id="ARBA00004571"/>
    </source>
</evidence>
<dbReference type="RefSeq" id="WP_323328330.1">
    <property type="nucleotide sequence ID" value="NZ_JAYGIL010000009.1"/>
</dbReference>
<dbReference type="Gene3D" id="2.170.130.10">
    <property type="entry name" value="TonB-dependent receptor, plug domain"/>
    <property type="match status" value="1"/>
</dbReference>
<keyword evidence="5 7" id="KW-0472">Membrane</keyword>
<accession>A0ABU5S3Q3</accession>
<dbReference type="Pfam" id="PF07715">
    <property type="entry name" value="Plug"/>
    <property type="match status" value="1"/>
</dbReference>
<dbReference type="InterPro" id="IPR023996">
    <property type="entry name" value="TonB-dep_OMP_SusC/RagA"/>
</dbReference>
<dbReference type="InterPro" id="IPR023997">
    <property type="entry name" value="TonB-dep_OMP_SusC/RagA_CS"/>
</dbReference>